<evidence type="ECO:0000256" key="1">
    <source>
        <dbReference type="SAM" id="MobiDB-lite"/>
    </source>
</evidence>
<reference evidence="2" key="1">
    <citation type="submission" date="2022-11" db="EMBL/GenBank/DDBJ databases">
        <title>Chromosomal genome sequence assembly and mating type (MAT) locus characterization of the leprose asexual lichenized fungus Lepraria neglecta (Nyl.) Erichsen.</title>
        <authorList>
            <person name="Allen J.L."/>
            <person name="Pfeffer B."/>
        </authorList>
    </citation>
    <scope>NUCLEOTIDE SEQUENCE</scope>
    <source>
        <strain evidence="2">Allen 5258</strain>
    </source>
</reference>
<dbReference type="Proteomes" id="UP001276659">
    <property type="component" value="Unassembled WGS sequence"/>
</dbReference>
<gene>
    <name evidence="2" type="ORF">OEA41_008166</name>
</gene>
<name>A0AAD9ZEG4_9LECA</name>
<feature type="compositionally biased region" description="Acidic residues" evidence="1">
    <location>
        <begin position="123"/>
        <end position="136"/>
    </location>
</feature>
<sequence>MPEPWNVQDIVISTDGIEVHQFGESYARDHGKPGPRKPEEDEHRWCLLFKEEQLRNIHVKETACKFGEKFVNTLIEMVFDYNGVPEGTNATRYKVSAQSGVTEVNDEGEKGMGVTEEQGGKMEDEEGEVAEDEEGSETVKQEGSGNYDPEKAVHIPEDFPLANLLNEPSGLRILEPATCAFLAGWNKWTPLTKKDKANELRELSLSEWILKQGNTFAYGLAKIKSSYEPQWPGYKMVDPTE</sequence>
<feature type="region of interest" description="Disordered" evidence="1">
    <location>
        <begin position="98"/>
        <end position="148"/>
    </location>
</feature>
<protein>
    <submittedName>
        <fullName evidence="2">Uncharacterized protein</fullName>
    </submittedName>
</protein>
<dbReference type="AlphaFoldDB" id="A0AAD9ZEG4"/>
<comment type="caution">
    <text evidence="2">The sequence shown here is derived from an EMBL/GenBank/DDBJ whole genome shotgun (WGS) entry which is preliminary data.</text>
</comment>
<evidence type="ECO:0000313" key="2">
    <source>
        <dbReference type="EMBL" id="KAK3176841.1"/>
    </source>
</evidence>
<organism evidence="2 3">
    <name type="scientific">Lepraria neglecta</name>
    <dbReference type="NCBI Taxonomy" id="209136"/>
    <lineage>
        <taxon>Eukaryota</taxon>
        <taxon>Fungi</taxon>
        <taxon>Dikarya</taxon>
        <taxon>Ascomycota</taxon>
        <taxon>Pezizomycotina</taxon>
        <taxon>Lecanoromycetes</taxon>
        <taxon>OSLEUM clade</taxon>
        <taxon>Lecanoromycetidae</taxon>
        <taxon>Lecanorales</taxon>
        <taxon>Lecanorineae</taxon>
        <taxon>Stereocaulaceae</taxon>
        <taxon>Lepraria</taxon>
    </lineage>
</organism>
<proteinExistence type="predicted"/>
<dbReference type="EMBL" id="JASNWA010000004">
    <property type="protein sequence ID" value="KAK3176841.1"/>
    <property type="molecule type" value="Genomic_DNA"/>
</dbReference>
<accession>A0AAD9ZEG4</accession>
<evidence type="ECO:0000313" key="3">
    <source>
        <dbReference type="Proteomes" id="UP001276659"/>
    </source>
</evidence>
<keyword evidence="3" id="KW-1185">Reference proteome</keyword>